<dbReference type="Proteomes" id="UP000262142">
    <property type="component" value="Unassembled WGS sequence"/>
</dbReference>
<dbReference type="Pfam" id="PF03588">
    <property type="entry name" value="Leu_Phe_trans"/>
    <property type="match status" value="1"/>
</dbReference>
<gene>
    <name evidence="4 5" type="primary">aat</name>
    <name evidence="5" type="ORF">SAMEA104719789_00444</name>
</gene>
<comment type="catalytic activity">
    <reaction evidence="4">
        <text>N-terminal L-arginyl-[protein] + L-leucyl-tRNA(Leu) = N-terminal L-leucyl-L-arginyl-[protein] + tRNA(Leu) + H(+)</text>
        <dbReference type="Rhea" id="RHEA:50416"/>
        <dbReference type="Rhea" id="RHEA-COMP:9613"/>
        <dbReference type="Rhea" id="RHEA-COMP:9622"/>
        <dbReference type="Rhea" id="RHEA-COMP:12672"/>
        <dbReference type="Rhea" id="RHEA-COMP:12673"/>
        <dbReference type="ChEBI" id="CHEBI:15378"/>
        <dbReference type="ChEBI" id="CHEBI:64719"/>
        <dbReference type="ChEBI" id="CHEBI:78442"/>
        <dbReference type="ChEBI" id="CHEBI:78494"/>
        <dbReference type="ChEBI" id="CHEBI:133044"/>
        <dbReference type="EC" id="2.3.2.6"/>
    </reaction>
</comment>
<keyword evidence="6" id="KW-1185">Reference proteome</keyword>
<dbReference type="HAMAP" id="MF_00688">
    <property type="entry name" value="Leu_Phe_trans"/>
    <property type="match status" value="1"/>
</dbReference>
<accession>A0A383TVH5</accession>
<dbReference type="Gene3D" id="3.40.630.70">
    <property type="entry name" value="Leucyl/phenylalanyl-tRNA-protein transferase, C-terminal domain"/>
    <property type="match status" value="1"/>
</dbReference>
<comment type="catalytic activity">
    <reaction evidence="4">
        <text>L-phenylalanyl-tRNA(Phe) + an N-terminal L-alpha-aminoacyl-[protein] = an N-terminal L-phenylalanyl-L-alpha-aminoacyl-[protein] + tRNA(Phe)</text>
        <dbReference type="Rhea" id="RHEA:43632"/>
        <dbReference type="Rhea" id="RHEA-COMP:9668"/>
        <dbReference type="Rhea" id="RHEA-COMP:9699"/>
        <dbReference type="Rhea" id="RHEA-COMP:10636"/>
        <dbReference type="Rhea" id="RHEA-COMP:10637"/>
        <dbReference type="ChEBI" id="CHEBI:78442"/>
        <dbReference type="ChEBI" id="CHEBI:78531"/>
        <dbReference type="ChEBI" id="CHEBI:78597"/>
        <dbReference type="ChEBI" id="CHEBI:83561"/>
        <dbReference type="EC" id="2.3.2.6"/>
    </reaction>
</comment>
<evidence type="ECO:0000256" key="4">
    <source>
        <dbReference type="HAMAP-Rule" id="MF_00688"/>
    </source>
</evidence>
<comment type="subcellular location">
    <subcellularLocation>
        <location evidence="4">Cytoplasm</location>
    </subcellularLocation>
</comment>
<proteinExistence type="inferred from homology"/>
<dbReference type="EMBL" id="UNSC01000001">
    <property type="protein sequence ID" value="SZD71347.1"/>
    <property type="molecule type" value="Genomic_DNA"/>
</dbReference>
<dbReference type="RefSeq" id="WP_119058931.1">
    <property type="nucleotide sequence ID" value="NZ_UNSC01000001.1"/>
</dbReference>
<keyword evidence="1 4" id="KW-0963">Cytoplasm</keyword>
<name>A0A383TVH5_9FLAO</name>
<dbReference type="PANTHER" id="PTHR30098:SF2">
    <property type="entry name" value="LEUCYL_PHENYLALANYL-TRNA--PROTEIN TRANSFERASE"/>
    <property type="match status" value="1"/>
</dbReference>
<dbReference type="GO" id="GO:0030163">
    <property type="term" value="P:protein catabolic process"/>
    <property type="evidence" value="ECO:0007669"/>
    <property type="project" value="UniProtKB-UniRule"/>
</dbReference>
<reference evidence="5 6" key="1">
    <citation type="submission" date="2018-09" db="EMBL/GenBank/DDBJ databases">
        <authorList>
            <consortium name="Pathogen Informatics"/>
        </authorList>
    </citation>
    <scope>NUCLEOTIDE SEQUENCE [LARGE SCALE GENOMIC DNA]</scope>
    <source>
        <strain evidence="5 6">OH-22767</strain>
    </source>
</reference>
<dbReference type="GO" id="GO:0005737">
    <property type="term" value="C:cytoplasm"/>
    <property type="evidence" value="ECO:0007669"/>
    <property type="project" value="UniProtKB-SubCell"/>
</dbReference>
<comment type="catalytic activity">
    <reaction evidence="4">
        <text>N-terminal L-lysyl-[protein] + L-leucyl-tRNA(Leu) = N-terminal L-leucyl-L-lysyl-[protein] + tRNA(Leu) + H(+)</text>
        <dbReference type="Rhea" id="RHEA:12340"/>
        <dbReference type="Rhea" id="RHEA-COMP:9613"/>
        <dbReference type="Rhea" id="RHEA-COMP:9622"/>
        <dbReference type="Rhea" id="RHEA-COMP:12670"/>
        <dbReference type="Rhea" id="RHEA-COMP:12671"/>
        <dbReference type="ChEBI" id="CHEBI:15378"/>
        <dbReference type="ChEBI" id="CHEBI:65249"/>
        <dbReference type="ChEBI" id="CHEBI:78442"/>
        <dbReference type="ChEBI" id="CHEBI:78494"/>
        <dbReference type="ChEBI" id="CHEBI:133043"/>
        <dbReference type="EC" id="2.3.2.6"/>
    </reaction>
</comment>
<dbReference type="PANTHER" id="PTHR30098">
    <property type="entry name" value="LEUCYL/PHENYLALANYL-TRNA--PROTEIN TRANSFERASE"/>
    <property type="match status" value="1"/>
</dbReference>
<dbReference type="Gene3D" id="3.30.70.3550">
    <property type="entry name" value="Leucyl/phenylalanyl-tRNA-protein transferase, N-terminal domain"/>
    <property type="match status" value="1"/>
</dbReference>
<dbReference type="SUPFAM" id="SSF55729">
    <property type="entry name" value="Acyl-CoA N-acyltransferases (Nat)"/>
    <property type="match status" value="1"/>
</dbReference>
<dbReference type="InterPro" id="IPR042203">
    <property type="entry name" value="Leu/Phe-tRNA_Trfase_C"/>
</dbReference>
<protein>
    <recommendedName>
        <fullName evidence="4">Leucyl/phenylalanyl-tRNA--protein transferase</fullName>
        <ecNumber evidence="4">2.3.2.6</ecNumber>
    </recommendedName>
    <alternativeName>
        <fullName evidence="4">L/F-transferase</fullName>
    </alternativeName>
    <alternativeName>
        <fullName evidence="4">Leucyltransferase</fullName>
    </alternativeName>
    <alternativeName>
        <fullName evidence="4">Phenyalanyltransferase</fullName>
    </alternativeName>
</protein>
<organism evidence="5 6">
    <name type="scientific">Candidatus Ornithobacterium hominis</name>
    <dbReference type="NCBI Taxonomy" id="2497989"/>
    <lineage>
        <taxon>Bacteria</taxon>
        <taxon>Pseudomonadati</taxon>
        <taxon>Bacteroidota</taxon>
        <taxon>Flavobacteriia</taxon>
        <taxon>Flavobacteriales</taxon>
        <taxon>Weeksellaceae</taxon>
        <taxon>Ornithobacterium</taxon>
    </lineage>
</organism>
<dbReference type="GO" id="GO:0008914">
    <property type="term" value="F:leucyl-tRNA--protein transferase activity"/>
    <property type="evidence" value="ECO:0007669"/>
    <property type="project" value="UniProtKB-UniRule"/>
</dbReference>
<dbReference type="OrthoDB" id="9790282at2"/>
<evidence type="ECO:0000256" key="3">
    <source>
        <dbReference type="ARBA" id="ARBA00023315"/>
    </source>
</evidence>
<evidence type="ECO:0000313" key="6">
    <source>
        <dbReference type="Proteomes" id="UP000262142"/>
    </source>
</evidence>
<dbReference type="NCBIfam" id="TIGR00667">
    <property type="entry name" value="aat"/>
    <property type="match status" value="1"/>
</dbReference>
<dbReference type="InterPro" id="IPR016181">
    <property type="entry name" value="Acyl_CoA_acyltransferase"/>
</dbReference>
<evidence type="ECO:0000313" key="5">
    <source>
        <dbReference type="EMBL" id="SZD71347.1"/>
    </source>
</evidence>
<comment type="similarity">
    <text evidence="4">Belongs to the L/F-transferase family.</text>
</comment>
<evidence type="ECO:0000256" key="1">
    <source>
        <dbReference type="ARBA" id="ARBA00022490"/>
    </source>
</evidence>
<sequence length="208" mass="24293">MYFLNSNQFFPPVDQADESGLLAISEHLSITRLVEAYSNGIFPWYNPGEPVFWYATNPRMVLFPNELKISKSMRKIIRDEVFHFSYNQEFQSIIKNCRDIQRKDQKDSWIGNEIIEYYTHLHHLGLAHSVEVWNQKSQLVGGLYGVQIKNVFCGESMFAKESNASKAGFIWWILENSFDVIDCQIYTPHLASLGAREIPIREYLKFLK</sequence>
<evidence type="ECO:0000256" key="2">
    <source>
        <dbReference type="ARBA" id="ARBA00022679"/>
    </source>
</evidence>
<comment type="function">
    <text evidence="4">Functions in the N-end rule pathway of protein degradation where it conjugates Leu, Phe and, less efficiently, Met from aminoacyl-tRNAs to the N-termini of proteins containing an N-terminal arginine or lysine.</text>
</comment>
<keyword evidence="2 4" id="KW-0808">Transferase</keyword>
<dbReference type="EC" id="2.3.2.6" evidence="4"/>
<dbReference type="AlphaFoldDB" id="A0A383TVH5"/>
<dbReference type="InterPro" id="IPR004616">
    <property type="entry name" value="Leu/Phe-tRNA_Trfase"/>
</dbReference>
<dbReference type="InterPro" id="IPR042221">
    <property type="entry name" value="Leu/Phe-tRNA_Trfase_N"/>
</dbReference>
<keyword evidence="3 4" id="KW-0012">Acyltransferase</keyword>